<dbReference type="SUPFAM" id="SSF81524">
    <property type="entry name" value="14 kDa protein of cytochrome bc1 complex (Ubiquinol-cytochrome c reductase)"/>
    <property type="match status" value="1"/>
</dbReference>
<evidence type="ECO:0000256" key="2">
    <source>
        <dbReference type="ARBA" id="ARBA00008554"/>
    </source>
</evidence>
<dbReference type="AlphaFoldDB" id="A0A9Q3BZS3"/>
<proteinExistence type="inferred from homology"/>
<protein>
    <recommendedName>
        <fullName evidence="9">Cytochrome b-c1 complex subunit 7</fullName>
    </recommendedName>
</protein>
<dbReference type="PIRSF" id="PIRSF000022">
    <property type="entry name" value="Bc1_14K"/>
    <property type="match status" value="1"/>
</dbReference>
<dbReference type="Pfam" id="PF02271">
    <property type="entry name" value="UCR_14kD"/>
    <property type="match status" value="1"/>
</dbReference>
<evidence type="ECO:0000256" key="3">
    <source>
        <dbReference type="ARBA" id="ARBA00022448"/>
    </source>
</evidence>
<comment type="caution">
    <text evidence="10">The sequence shown here is derived from an EMBL/GenBank/DDBJ whole genome shotgun (WGS) entry which is preliminary data.</text>
</comment>
<dbReference type="PANTHER" id="PTHR12022:SF0">
    <property type="entry name" value="CYTOCHROME B-C1 COMPLEX SUBUNIT 7"/>
    <property type="match status" value="1"/>
</dbReference>
<sequence length="127" mass="15004">MSALGTSWSKQIKSNKSLYRLLKPVASWYANLAGYRQFGLKYDDLIVEENPTMQKAISRLSEREQYDRSYRLRVAFQLSLLHKELPKSEWTKPEEDDRYLTPIIKEIEHENNERIAWDTAKVETATH</sequence>
<keyword evidence="7 9" id="KW-0496">Mitochondrion</keyword>
<organism evidence="10 11">
    <name type="scientific">Austropuccinia psidii MF-1</name>
    <dbReference type="NCBI Taxonomy" id="1389203"/>
    <lineage>
        <taxon>Eukaryota</taxon>
        <taxon>Fungi</taxon>
        <taxon>Dikarya</taxon>
        <taxon>Basidiomycota</taxon>
        <taxon>Pucciniomycotina</taxon>
        <taxon>Pucciniomycetes</taxon>
        <taxon>Pucciniales</taxon>
        <taxon>Sphaerophragmiaceae</taxon>
        <taxon>Austropuccinia</taxon>
    </lineage>
</organism>
<dbReference type="EMBL" id="AVOT02004174">
    <property type="protein sequence ID" value="MBW0475604.1"/>
    <property type="molecule type" value="Genomic_DNA"/>
</dbReference>
<evidence type="ECO:0000313" key="10">
    <source>
        <dbReference type="EMBL" id="MBW0475604.1"/>
    </source>
</evidence>
<evidence type="ECO:0000256" key="8">
    <source>
        <dbReference type="ARBA" id="ARBA00023136"/>
    </source>
</evidence>
<evidence type="ECO:0000256" key="4">
    <source>
        <dbReference type="ARBA" id="ARBA00022660"/>
    </source>
</evidence>
<keyword evidence="5 9" id="KW-0999">Mitochondrion inner membrane</keyword>
<name>A0A9Q3BZS3_9BASI</name>
<evidence type="ECO:0000256" key="1">
    <source>
        <dbReference type="ARBA" id="ARBA00004443"/>
    </source>
</evidence>
<comment type="subcellular location">
    <subcellularLocation>
        <location evidence="1">Mitochondrion inner membrane</location>
        <topology evidence="1">Peripheral membrane protein</topology>
        <orientation evidence="1">Matrix side</orientation>
    </subcellularLocation>
</comment>
<dbReference type="GO" id="GO:0005743">
    <property type="term" value="C:mitochondrial inner membrane"/>
    <property type="evidence" value="ECO:0007669"/>
    <property type="project" value="UniProtKB-SubCell"/>
</dbReference>
<dbReference type="Proteomes" id="UP000765509">
    <property type="component" value="Unassembled WGS sequence"/>
</dbReference>
<keyword evidence="6 9" id="KW-0249">Electron transport</keyword>
<dbReference type="OrthoDB" id="425749at2759"/>
<reference evidence="10" key="1">
    <citation type="submission" date="2021-03" db="EMBL/GenBank/DDBJ databases">
        <title>Draft genome sequence of rust myrtle Austropuccinia psidii MF-1, a brazilian biotype.</title>
        <authorList>
            <person name="Quecine M.C."/>
            <person name="Pachon D.M.R."/>
            <person name="Bonatelli M.L."/>
            <person name="Correr F.H."/>
            <person name="Franceschini L.M."/>
            <person name="Leite T.F."/>
            <person name="Margarido G.R.A."/>
            <person name="Almeida C.A."/>
            <person name="Ferrarezi J.A."/>
            <person name="Labate C.A."/>
        </authorList>
    </citation>
    <scope>NUCLEOTIDE SEQUENCE</scope>
    <source>
        <strain evidence="10">MF-1</strain>
    </source>
</reference>
<keyword evidence="4 9" id="KW-0679">Respiratory chain</keyword>
<dbReference type="PANTHER" id="PTHR12022">
    <property type="entry name" value="UBIQUINOL-CYTOCHROME C REDUCTASE COMPLEX 14 KD PROTEIN"/>
    <property type="match status" value="1"/>
</dbReference>
<keyword evidence="3 9" id="KW-0813">Transport</keyword>
<evidence type="ECO:0000256" key="6">
    <source>
        <dbReference type="ARBA" id="ARBA00022982"/>
    </source>
</evidence>
<comment type="similarity">
    <text evidence="2 9">Belongs to the UQCRB/QCR7 family.</text>
</comment>
<evidence type="ECO:0000256" key="9">
    <source>
        <dbReference type="PIRNR" id="PIRNR000022"/>
    </source>
</evidence>
<dbReference type="InterPro" id="IPR036544">
    <property type="entry name" value="QCR7_sf"/>
</dbReference>
<accession>A0A9Q3BZS3</accession>
<keyword evidence="11" id="KW-1185">Reference proteome</keyword>
<keyword evidence="8 9" id="KW-0472">Membrane</keyword>
<evidence type="ECO:0000256" key="7">
    <source>
        <dbReference type="ARBA" id="ARBA00023128"/>
    </source>
</evidence>
<dbReference type="InterPro" id="IPR003197">
    <property type="entry name" value="QCR7"/>
</dbReference>
<dbReference type="FunFam" id="1.10.1090.10:FF:000001">
    <property type="entry name" value="Cytochrome b-c1 complex subunit 7"/>
    <property type="match status" value="1"/>
</dbReference>
<comment type="function">
    <text evidence="9">Component of the ubiquinol-cytochrome c oxidoreductase, a multisubunit transmembrane complex that is part of the mitochondrial electron transport chain which drives oxidative phosphorylation.</text>
</comment>
<dbReference type="GO" id="GO:0045275">
    <property type="term" value="C:respiratory chain complex III"/>
    <property type="evidence" value="ECO:0007669"/>
    <property type="project" value="InterPro"/>
</dbReference>
<dbReference type="Gene3D" id="1.10.1090.10">
    <property type="entry name" value="Cytochrome b-c1 complex subunit 7"/>
    <property type="match status" value="1"/>
</dbReference>
<evidence type="ECO:0000313" key="11">
    <source>
        <dbReference type="Proteomes" id="UP000765509"/>
    </source>
</evidence>
<gene>
    <name evidence="10" type="ORF">O181_015319</name>
</gene>
<dbReference type="GO" id="GO:0006122">
    <property type="term" value="P:mitochondrial electron transport, ubiquinol to cytochrome c"/>
    <property type="evidence" value="ECO:0007669"/>
    <property type="project" value="InterPro"/>
</dbReference>
<evidence type="ECO:0000256" key="5">
    <source>
        <dbReference type="ARBA" id="ARBA00022792"/>
    </source>
</evidence>